<keyword evidence="8" id="KW-1185">Reference proteome</keyword>
<dbReference type="GO" id="GO:0046872">
    <property type="term" value="F:metal ion binding"/>
    <property type="evidence" value="ECO:0007669"/>
    <property type="project" value="UniProtKB-UniRule"/>
</dbReference>
<dbReference type="AlphaFoldDB" id="A0A2V1DAI3"/>
<dbReference type="OrthoDB" id="4662583at2759"/>
<evidence type="ECO:0000313" key="8">
    <source>
        <dbReference type="Proteomes" id="UP000244855"/>
    </source>
</evidence>
<evidence type="ECO:0000256" key="2">
    <source>
        <dbReference type="ARBA" id="ARBA00022723"/>
    </source>
</evidence>
<keyword evidence="3 4" id="KW-0408">Iron</keyword>
<proteinExistence type="inferred from homology"/>
<evidence type="ECO:0000256" key="6">
    <source>
        <dbReference type="SAM" id="SignalP"/>
    </source>
</evidence>
<dbReference type="GO" id="GO:0019441">
    <property type="term" value="P:L-tryptophan catabolic process to kynurenine"/>
    <property type="evidence" value="ECO:0007669"/>
    <property type="project" value="UniProtKB-UniRule"/>
</dbReference>
<keyword evidence="5" id="KW-0223">Dioxygenase</keyword>
<evidence type="ECO:0000256" key="5">
    <source>
        <dbReference type="RuleBase" id="RU369119"/>
    </source>
</evidence>
<evidence type="ECO:0000313" key="7">
    <source>
        <dbReference type="EMBL" id="PVH95137.1"/>
    </source>
</evidence>
<comment type="function">
    <text evidence="5">Produces N-formyl-kynurenine through the oxidation of tryptophan.</text>
</comment>
<dbReference type="EC" id="1.13.11.52" evidence="5"/>
<sequence length="458" mass="52416">MFSISILVFSLAAAAYRLWRSLAISKDSGNHTASRLKILERSHETGVALSRLVEHDGAGSWPPKASHGDWPSELLPYHEIYMEMIPLLSSANPSLNNDVNIKRLNRFRSLLSKKLSERVDMVGVYELLSSIEAGNWSGCCREAFNGFYCCIAVLRHSYRWAVIPIVKVAQEEKIVDFPSQIDMPWAYLQRHFGVESDSGSNTSNVLHNYNDMGERAYKININISEAVDTTEDAFFRMFYDVEVIAYPMYQDMVSANIAFEQGNKKECLKHMQDINIRLRELLKVFYQNLVESRVAKGMWLRYCQGFQAWGAGRMVDGEYVEFDGVSGSHNLCFMVLDAFLGMKSYMNEQNLCRYIPRNQRLMVATFRKHSFFDKLHADNDQEISHQFGKIIQHLKVFRSAHKNRIMPYLAQPAPERMMMTAGKSFNEPSNDAAHLKLLDNMLVSRLKDTIAVASKLLA</sequence>
<dbReference type="Pfam" id="PF01231">
    <property type="entry name" value="IDO"/>
    <property type="match status" value="1"/>
</dbReference>
<gene>
    <name evidence="7" type="ORF">DM02DRAFT_691368</name>
</gene>
<keyword evidence="4 5" id="KW-0349">Heme</keyword>
<dbReference type="GO" id="GO:0020037">
    <property type="term" value="F:heme binding"/>
    <property type="evidence" value="ECO:0007669"/>
    <property type="project" value="UniProtKB-UniRule"/>
</dbReference>
<evidence type="ECO:0000256" key="3">
    <source>
        <dbReference type="ARBA" id="ARBA00023004"/>
    </source>
</evidence>
<dbReference type="InterPro" id="IPR000898">
    <property type="entry name" value="Indolamine_dOase"/>
</dbReference>
<dbReference type="STRING" id="97972.A0A2V1DAI3"/>
<keyword evidence="2 4" id="KW-0479">Metal-binding</keyword>
<keyword evidence="6" id="KW-0732">Signal</keyword>
<comment type="catalytic activity">
    <reaction evidence="5">
        <text>L-tryptophan + O2 = N-formyl-L-kynurenine</text>
        <dbReference type="Rhea" id="RHEA:24536"/>
        <dbReference type="ChEBI" id="CHEBI:15379"/>
        <dbReference type="ChEBI" id="CHEBI:57912"/>
        <dbReference type="ChEBI" id="CHEBI:58629"/>
    </reaction>
</comment>
<keyword evidence="5" id="KW-0560">Oxidoreductase</keyword>
<dbReference type="PANTHER" id="PTHR28657:SF11">
    <property type="entry name" value="INDOLEAMINE 2,3-DIOXYGENASE"/>
    <property type="match status" value="1"/>
</dbReference>
<dbReference type="PANTHER" id="PTHR28657">
    <property type="entry name" value="INDOLEAMINE 2,3-DIOXYGENASE"/>
    <property type="match status" value="1"/>
</dbReference>
<organism evidence="7 8">
    <name type="scientific">Periconia macrospinosa</name>
    <dbReference type="NCBI Taxonomy" id="97972"/>
    <lineage>
        <taxon>Eukaryota</taxon>
        <taxon>Fungi</taxon>
        <taxon>Dikarya</taxon>
        <taxon>Ascomycota</taxon>
        <taxon>Pezizomycotina</taxon>
        <taxon>Dothideomycetes</taxon>
        <taxon>Pleosporomycetidae</taxon>
        <taxon>Pleosporales</taxon>
        <taxon>Massarineae</taxon>
        <taxon>Periconiaceae</taxon>
        <taxon>Periconia</taxon>
    </lineage>
</organism>
<dbReference type="Gene3D" id="1.20.58.480">
    <property type="match status" value="1"/>
</dbReference>
<evidence type="ECO:0000256" key="1">
    <source>
        <dbReference type="ARBA" id="ARBA00007119"/>
    </source>
</evidence>
<protein>
    <recommendedName>
        <fullName evidence="5">Indoleamine 2,3-dioxygenase</fullName>
        <ecNumber evidence="5">1.13.11.52</ecNumber>
    </recommendedName>
</protein>
<feature type="chain" id="PRO_5015911619" description="Indoleamine 2,3-dioxygenase" evidence="6">
    <location>
        <begin position="24"/>
        <end position="458"/>
    </location>
</feature>
<dbReference type="GO" id="GO:0034354">
    <property type="term" value="P:'de novo' NAD+ biosynthetic process from L-tryptophan"/>
    <property type="evidence" value="ECO:0007669"/>
    <property type="project" value="TreeGrafter"/>
</dbReference>
<feature type="binding site" description="proximal binding residue" evidence="4">
    <location>
        <position position="401"/>
    </location>
    <ligand>
        <name>heme b</name>
        <dbReference type="ChEBI" id="CHEBI:60344"/>
    </ligand>
    <ligandPart>
        <name>Fe</name>
        <dbReference type="ChEBI" id="CHEBI:18248"/>
    </ligandPart>
</feature>
<feature type="signal peptide" evidence="6">
    <location>
        <begin position="1"/>
        <end position="23"/>
    </location>
</feature>
<dbReference type="GO" id="GO:0005737">
    <property type="term" value="C:cytoplasm"/>
    <property type="evidence" value="ECO:0007669"/>
    <property type="project" value="TreeGrafter"/>
</dbReference>
<reference evidence="7 8" key="1">
    <citation type="journal article" date="2018" name="Sci. Rep.">
        <title>Comparative genomics provides insights into the lifestyle and reveals functional heterogeneity of dark septate endophytic fungi.</title>
        <authorList>
            <person name="Knapp D.G."/>
            <person name="Nemeth J.B."/>
            <person name="Barry K."/>
            <person name="Hainaut M."/>
            <person name="Henrissat B."/>
            <person name="Johnson J."/>
            <person name="Kuo A."/>
            <person name="Lim J.H.P."/>
            <person name="Lipzen A."/>
            <person name="Nolan M."/>
            <person name="Ohm R.A."/>
            <person name="Tamas L."/>
            <person name="Grigoriev I.V."/>
            <person name="Spatafora J.W."/>
            <person name="Nagy L.G."/>
            <person name="Kovacs G.M."/>
        </authorList>
    </citation>
    <scope>NUCLEOTIDE SEQUENCE [LARGE SCALE GENOMIC DNA]</scope>
    <source>
        <strain evidence="7 8">DSE2036</strain>
    </source>
</reference>
<dbReference type="EMBL" id="KZ805507">
    <property type="protein sequence ID" value="PVH95137.1"/>
    <property type="molecule type" value="Genomic_DNA"/>
</dbReference>
<comment type="similarity">
    <text evidence="1 5">Belongs to the indoleamine 2,3-dioxygenase family.</text>
</comment>
<dbReference type="Proteomes" id="UP000244855">
    <property type="component" value="Unassembled WGS sequence"/>
</dbReference>
<dbReference type="GO" id="GO:0033754">
    <property type="term" value="F:indoleamine 2,3-dioxygenase activity"/>
    <property type="evidence" value="ECO:0007669"/>
    <property type="project" value="UniProtKB-EC"/>
</dbReference>
<name>A0A2V1DAI3_9PLEO</name>
<accession>A0A2V1DAI3</accession>
<dbReference type="InterPro" id="IPR037217">
    <property type="entry name" value="Trp/Indoleamine_2_3_dOase-like"/>
</dbReference>
<evidence type="ECO:0000256" key="4">
    <source>
        <dbReference type="PIRSR" id="PIRSR600898-1"/>
    </source>
</evidence>
<dbReference type="SUPFAM" id="SSF140959">
    <property type="entry name" value="Indolic compounds 2,3-dioxygenase-like"/>
    <property type="match status" value="1"/>
</dbReference>